<evidence type="ECO:0000256" key="1">
    <source>
        <dbReference type="SAM" id="MobiDB-lite"/>
    </source>
</evidence>
<protein>
    <submittedName>
        <fullName evidence="2">Uncharacterized protein</fullName>
    </submittedName>
</protein>
<reference evidence="2" key="1">
    <citation type="submission" date="2023-04" db="EMBL/GenBank/DDBJ databases">
        <authorList>
            <person name="Vijverberg K."/>
            <person name="Xiong W."/>
            <person name="Schranz E."/>
        </authorList>
    </citation>
    <scope>NUCLEOTIDE SEQUENCE</scope>
</reference>
<feature type="region of interest" description="Disordered" evidence="1">
    <location>
        <begin position="139"/>
        <end position="159"/>
    </location>
</feature>
<keyword evidence="3" id="KW-1185">Reference proteome</keyword>
<organism evidence="2 3">
    <name type="scientific">Lactuca saligna</name>
    <name type="common">Willowleaf lettuce</name>
    <dbReference type="NCBI Taxonomy" id="75948"/>
    <lineage>
        <taxon>Eukaryota</taxon>
        <taxon>Viridiplantae</taxon>
        <taxon>Streptophyta</taxon>
        <taxon>Embryophyta</taxon>
        <taxon>Tracheophyta</taxon>
        <taxon>Spermatophyta</taxon>
        <taxon>Magnoliopsida</taxon>
        <taxon>eudicotyledons</taxon>
        <taxon>Gunneridae</taxon>
        <taxon>Pentapetalae</taxon>
        <taxon>asterids</taxon>
        <taxon>campanulids</taxon>
        <taxon>Asterales</taxon>
        <taxon>Asteraceae</taxon>
        <taxon>Cichorioideae</taxon>
        <taxon>Cichorieae</taxon>
        <taxon>Lactucinae</taxon>
        <taxon>Lactuca</taxon>
    </lineage>
</organism>
<gene>
    <name evidence="2" type="ORF">LSALG_LOCUS4577</name>
</gene>
<dbReference type="Proteomes" id="UP001177003">
    <property type="component" value="Chromosome 0"/>
</dbReference>
<name>A0AA35VJ32_LACSI</name>
<dbReference type="EMBL" id="OX465086">
    <property type="protein sequence ID" value="CAI9263902.1"/>
    <property type="molecule type" value="Genomic_DNA"/>
</dbReference>
<proteinExistence type="predicted"/>
<feature type="region of interest" description="Disordered" evidence="1">
    <location>
        <begin position="1"/>
        <end position="52"/>
    </location>
</feature>
<accession>A0AA35VJ32</accession>
<evidence type="ECO:0000313" key="3">
    <source>
        <dbReference type="Proteomes" id="UP001177003"/>
    </source>
</evidence>
<evidence type="ECO:0000313" key="2">
    <source>
        <dbReference type="EMBL" id="CAI9263902.1"/>
    </source>
</evidence>
<sequence>MTTGVLLEKEEKKSKRGKKNESGSSKKPVKEIKPKKSPKKKSVTGEEPIIHEVSIAEATPVEPTIVEETQEEERIPLKTGVFRRIKMKSQHSRKSSPHVVRKPQLTHQGVLIREVPVLVSTSLKKCKAAYMAKHLSKKKNKKSRKLVTTNESTEEDERIPKTPDLDLIKALSTPEQTSVIPPEDLNVKSSNEATRTLDIPVHVSNTDTNVNMGEAGPKDDIQELPQRRLASRPASTVTTTSTAGVGTGFVSEGELWRPLLRMRKREVKIFIIQ</sequence>
<dbReference type="AlphaFoldDB" id="A0AA35VJ32"/>